<feature type="transmembrane region" description="Helical" evidence="5">
    <location>
        <begin position="31"/>
        <end position="53"/>
    </location>
</feature>
<evidence type="ECO:0000256" key="4">
    <source>
        <dbReference type="ARBA" id="ARBA00023136"/>
    </source>
</evidence>
<feature type="transmembrane region" description="Helical" evidence="5">
    <location>
        <begin position="125"/>
        <end position="147"/>
    </location>
</feature>
<gene>
    <name evidence="6" type="ORF">ACFO8L_25670</name>
</gene>
<comment type="subcellular location">
    <subcellularLocation>
        <location evidence="1">Membrane</location>
        <topology evidence="1">Multi-pass membrane protein</topology>
    </subcellularLocation>
</comment>
<dbReference type="EMBL" id="JBHSFN010000016">
    <property type="protein sequence ID" value="MFC4589502.1"/>
    <property type="molecule type" value="Genomic_DNA"/>
</dbReference>
<feature type="transmembrane region" description="Helical" evidence="5">
    <location>
        <begin position="99"/>
        <end position="119"/>
    </location>
</feature>
<keyword evidence="7" id="KW-1185">Reference proteome</keyword>
<dbReference type="Proteomes" id="UP001595891">
    <property type="component" value="Unassembled WGS sequence"/>
</dbReference>
<feature type="transmembrane region" description="Helical" evidence="5">
    <location>
        <begin position="397"/>
        <end position="416"/>
    </location>
</feature>
<dbReference type="PANTHER" id="PTHR11360:SF304">
    <property type="entry name" value="MFS DOMAIN-CONTAINING PROTEIN"/>
    <property type="match status" value="1"/>
</dbReference>
<evidence type="ECO:0000313" key="6">
    <source>
        <dbReference type="EMBL" id="MFC4589502.1"/>
    </source>
</evidence>
<accession>A0ABV9EIQ1</accession>
<dbReference type="Gene3D" id="1.20.1250.20">
    <property type="entry name" value="MFS general substrate transporter like domains"/>
    <property type="match status" value="2"/>
</dbReference>
<evidence type="ECO:0000256" key="5">
    <source>
        <dbReference type="SAM" id="Phobius"/>
    </source>
</evidence>
<feature type="transmembrane region" description="Helical" evidence="5">
    <location>
        <begin position="279"/>
        <end position="298"/>
    </location>
</feature>
<feature type="transmembrane region" description="Helical" evidence="5">
    <location>
        <begin position="65"/>
        <end position="87"/>
    </location>
</feature>
<evidence type="ECO:0000256" key="3">
    <source>
        <dbReference type="ARBA" id="ARBA00022989"/>
    </source>
</evidence>
<organism evidence="6 7">
    <name type="scientific">Sphaerisporangium corydalis</name>
    <dbReference type="NCBI Taxonomy" id="1441875"/>
    <lineage>
        <taxon>Bacteria</taxon>
        <taxon>Bacillati</taxon>
        <taxon>Actinomycetota</taxon>
        <taxon>Actinomycetes</taxon>
        <taxon>Streptosporangiales</taxon>
        <taxon>Streptosporangiaceae</taxon>
        <taxon>Sphaerisporangium</taxon>
    </lineage>
</organism>
<dbReference type="InterPro" id="IPR050327">
    <property type="entry name" value="Proton-linked_MCT"/>
</dbReference>
<dbReference type="InterPro" id="IPR011701">
    <property type="entry name" value="MFS"/>
</dbReference>
<feature type="transmembrane region" description="Helical" evidence="5">
    <location>
        <begin position="254"/>
        <end position="273"/>
    </location>
</feature>
<dbReference type="PANTHER" id="PTHR11360">
    <property type="entry name" value="MONOCARBOXYLATE TRANSPORTER"/>
    <property type="match status" value="1"/>
</dbReference>
<evidence type="ECO:0000313" key="7">
    <source>
        <dbReference type="Proteomes" id="UP001595891"/>
    </source>
</evidence>
<proteinExistence type="predicted"/>
<dbReference type="InterPro" id="IPR005829">
    <property type="entry name" value="Sugar_transporter_CS"/>
</dbReference>
<dbReference type="Pfam" id="PF07690">
    <property type="entry name" value="MFS_1"/>
    <property type="match status" value="1"/>
</dbReference>
<evidence type="ECO:0000256" key="2">
    <source>
        <dbReference type="ARBA" id="ARBA00022692"/>
    </source>
</evidence>
<protein>
    <submittedName>
        <fullName evidence="6">MFS transporter</fullName>
    </submittedName>
</protein>
<dbReference type="PROSITE" id="PS00216">
    <property type="entry name" value="SUGAR_TRANSPORT_1"/>
    <property type="match status" value="1"/>
</dbReference>
<feature type="transmembrane region" description="Helical" evidence="5">
    <location>
        <begin position="186"/>
        <end position="206"/>
    </location>
</feature>
<dbReference type="RefSeq" id="WP_262843929.1">
    <property type="nucleotide sequence ID" value="NZ_JANZYP010000023.1"/>
</dbReference>
<sequence length="433" mass="43802">MEKTQLIRDWRGRPYLVGQSDRHLLGRSRAWMFWLPWAAMLAIAPLQYGYAAAAPALLASRGGPVLSVLAPLAVWIVCQATAAIPTIRLLRRGALGVRAALWAGAALSAAGLLAVALPGGSPVAAAGYALLGGVGGGLVYGVCTETVARWYPERPATRVGFVTGAYAYGAAPLAVVAGLVPRHLGPAFAVSALVALAAVGTAAVFVRLPPPHWWPAGVDPRRHALDRLMLRRTPPAVRQFSMGQALRTGALSKLAAILVFAGAVSVFDVVAVASAGGAAPWAGLTLLITLNGAGRACAMVVSEVAGRRRVLAAVLAVLCAGQLPLAVGSATGSAAALLIGAALAGAGGGAFYPLIAGLVRDFFGEERTAEIHGVVYSTKAVAGLIGVGLAAAAWTTASLPAAFTLAALVAALTATASRNLRVPGRPATLPTGV</sequence>
<name>A0ABV9EIQ1_9ACTN</name>
<dbReference type="InterPro" id="IPR036259">
    <property type="entry name" value="MFS_trans_sf"/>
</dbReference>
<keyword evidence="3 5" id="KW-1133">Transmembrane helix</keyword>
<comment type="caution">
    <text evidence="6">The sequence shown here is derived from an EMBL/GenBank/DDBJ whole genome shotgun (WGS) entry which is preliminary data.</text>
</comment>
<evidence type="ECO:0000256" key="1">
    <source>
        <dbReference type="ARBA" id="ARBA00004141"/>
    </source>
</evidence>
<reference evidence="7" key="1">
    <citation type="journal article" date="2019" name="Int. J. Syst. Evol. Microbiol.">
        <title>The Global Catalogue of Microorganisms (GCM) 10K type strain sequencing project: providing services to taxonomists for standard genome sequencing and annotation.</title>
        <authorList>
            <consortium name="The Broad Institute Genomics Platform"/>
            <consortium name="The Broad Institute Genome Sequencing Center for Infectious Disease"/>
            <person name="Wu L."/>
            <person name="Ma J."/>
        </authorList>
    </citation>
    <scope>NUCLEOTIDE SEQUENCE [LARGE SCALE GENOMIC DNA]</scope>
    <source>
        <strain evidence="7">CCUG 49560</strain>
    </source>
</reference>
<feature type="transmembrane region" description="Helical" evidence="5">
    <location>
        <begin position="334"/>
        <end position="359"/>
    </location>
</feature>
<feature type="transmembrane region" description="Helical" evidence="5">
    <location>
        <begin position="371"/>
        <end position="391"/>
    </location>
</feature>
<keyword evidence="2 5" id="KW-0812">Transmembrane</keyword>
<feature type="transmembrane region" description="Helical" evidence="5">
    <location>
        <begin position="310"/>
        <end position="328"/>
    </location>
</feature>
<keyword evidence="4 5" id="KW-0472">Membrane</keyword>
<feature type="transmembrane region" description="Helical" evidence="5">
    <location>
        <begin position="159"/>
        <end position="180"/>
    </location>
</feature>
<dbReference type="SUPFAM" id="SSF103473">
    <property type="entry name" value="MFS general substrate transporter"/>
    <property type="match status" value="1"/>
</dbReference>